<dbReference type="EMBL" id="DS268462">
    <property type="protein sequence ID" value="EFP06330.1"/>
    <property type="molecule type" value="Genomic_DNA"/>
</dbReference>
<proteinExistence type="predicted"/>
<organism evidence="2">
    <name type="scientific">Caenorhabditis remanei</name>
    <name type="common">Caenorhabditis vulgaris</name>
    <dbReference type="NCBI Taxonomy" id="31234"/>
    <lineage>
        <taxon>Eukaryota</taxon>
        <taxon>Metazoa</taxon>
        <taxon>Ecdysozoa</taxon>
        <taxon>Nematoda</taxon>
        <taxon>Chromadorea</taxon>
        <taxon>Rhabditida</taxon>
        <taxon>Rhabditina</taxon>
        <taxon>Rhabditomorpha</taxon>
        <taxon>Rhabditoidea</taxon>
        <taxon>Rhabditidae</taxon>
        <taxon>Peloderinae</taxon>
        <taxon>Caenorhabditis</taxon>
    </lineage>
</organism>
<gene>
    <name evidence="1" type="ORF">CRE_07624</name>
</gene>
<protein>
    <submittedName>
        <fullName evidence="1">Uncharacterized protein</fullName>
    </submittedName>
</protein>
<name>E3MPA5_CAERE</name>
<dbReference type="OrthoDB" id="5813086at2759"/>
<sequence>MFAAPKNPTPKPLLTKQTVKEIEGKMRCLRSLMTNKRAQPPAHMNHLIDLMCFFQAMLQCKNMPATDENKEKFKHGQKACDRMIEVAIRVIPGGETLEEAWKAVNEAAKEFKSITKI</sequence>
<dbReference type="InParanoid" id="E3MPA5"/>
<dbReference type="HOGENOM" id="CLU_160208_0_0_1"/>
<evidence type="ECO:0000313" key="1">
    <source>
        <dbReference type="EMBL" id="EFP06330.1"/>
    </source>
</evidence>
<accession>E3MPA5</accession>
<keyword evidence="2" id="KW-1185">Reference proteome</keyword>
<dbReference type="CTD" id="9813986"/>
<dbReference type="OMA" id="CKNMPAT"/>
<dbReference type="KEGG" id="crq:GCK72_026077"/>
<evidence type="ECO:0000313" key="2">
    <source>
        <dbReference type="Proteomes" id="UP000008281"/>
    </source>
</evidence>
<dbReference type="eggNOG" id="ENOG502TKHG">
    <property type="taxonomic scope" value="Eukaryota"/>
</dbReference>
<dbReference type="Proteomes" id="UP000008281">
    <property type="component" value="Unassembled WGS sequence"/>
</dbReference>
<dbReference type="RefSeq" id="XP_003101997.2">
    <property type="nucleotide sequence ID" value="XM_003101949.2"/>
</dbReference>
<dbReference type="AlphaFoldDB" id="E3MPA5"/>
<dbReference type="GeneID" id="9813986"/>
<reference evidence="1" key="1">
    <citation type="submission" date="2007-07" db="EMBL/GenBank/DDBJ databases">
        <title>PCAP assembly of the Caenorhabditis remanei genome.</title>
        <authorList>
            <consortium name="The Caenorhabditis remanei Sequencing Consortium"/>
            <person name="Wilson R.K."/>
        </authorList>
    </citation>
    <scope>NUCLEOTIDE SEQUENCE [LARGE SCALE GENOMIC DNA]</scope>
    <source>
        <strain evidence="1">PB4641</strain>
    </source>
</reference>